<evidence type="ECO:0000313" key="2">
    <source>
        <dbReference type="Proteomes" id="UP001162029"/>
    </source>
</evidence>
<protein>
    <submittedName>
        <fullName evidence="1">Uncharacterized protein</fullName>
    </submittedName>
</protein>
<dbReference type="Proteomes" id="UP001162029">
    <property type="component" value="Unassembled WGS sequence"/>
</dbReference>
<gene>
    <name evidence="1" type="ORF">PDE001_LOCUS9489</name>
</gene>
<reference evidence="1" key="1">
    <citation type="submission" date="2022-12" db="EMBL/GenBank/DDBJ databases">
        <authorList>
            <person name="Webb A."/>
        </authorList>
    </citation>
    <scope>NUCLEOTIDE SEQUENCE</scope>
    <source>
        <strain evidence="1">Pd1</strain>
    </source>
</reference>
<sequence>MTPEEEAFWPAYFWAKNPWTVDLQENVLTSRQYAKIQPCTIAELRLRRIENRTYSFVIPTVGATSYQQAKLRRWGLAILLSAPSLAVGQELQVRQDILLRHPPKLTQDYTWEYTTPGCVSGIMVNSDPGRQSVIALEQDSNGIHWSIAANNIEDQRTAADCQRLRKGQVARGIVFYANPLIHGFPWSVPDTIANKHVLLALKKQPFRWYKGLDSALTQTLETLQDSAEGSAWQTAALQQTPTSLWAHRNELTAYQVWVVYRVAARQMNLSHPDRGQDNSCL</sequence>
<proteinExistence type="predicted"/>
<comment type="caution">
    <text evidence="1">The sequence shown here is derived from an EMBL/GenBank/DDBJ whole genome shotgun (WGS) entry which is preliminary data.</text>
</comment>
<dbReference type="AlphaFoldDB" id="A0AAV0V725"/>
<organism evidence="1 2">
    <name type="scientific">Peronospora destructor</name>
    <dbReference type="NCBI Taxonomy" id="86335"/>
    <lineage>
        <taxon>Eukaryota</taxon>
        <taxon>Sar</taxon>
        <taxon>Stramenopiles</taxon>
        <taxon>Oomycota</taxon>
        <taxon>Peronosporomycetes</taxon>
        <taxon>Peronosporales</taxon>
        <taxon>Peronosporaceae</taxon>
        <taxon>Peronospora</taxon>
    </lineage>
</organism>
<name>A0AAV0V725_9STRA</name>
<dbReference type="EMBL" id="CANTFM010002078">
    <property type="protein sequence ID" value="CAI5744338.1"/>
    <property type="molecule type" value="Genomic_DNA"/>
</dbReference>
<keyword evidence="2" id="KW-1185">Reference proteome</keyword>
<accession>A0AAV0V725</accession>
<evidence type="ECO:0000313" key="1">
    <source>
        <dbReference type="EMBL" id="CAI5744338.1"/>
    </source>
</evidence>